<proteinExistence type="predicted"/>
<feature type="region of interest" description="Disordered" evidence="1">
    <location>
        <begin position="50"/>
        <end position="74"/>
    </location>
</feature>
<dbReference type="EMBL" id="FSRM01000001">
    <property type="protein sequence ID" value="SIN90667.1"/>
    <property type="molecule type" value="Genomic_DNA"/>
</dbReference>
<name>A0A1N6F5X1_9BURK</name>
<reference evidence="2 3" key="1">
    <citation type="submission" date="2016-11" db="EMBL/GenBank/DDBJ databases">
        <authorList>
            <person name="Jaros S."/>
            <person name="Januszkiewicz K."/>
            <person name="Wedrychowicz H."/>
        </authorList>
    </citation>
    <scope>NUCLEOTIDE SEQUENCE [LARGE SCALE GENOMIC DNA]</scope>
    <source>
        <strain evidence="2 3">GAS86</strain>
    </source>
</reference>
<accession>A0A1N6F5X1</accession>
<dbReference type="AlphaFoldDB" id="A0A1N6F5X1"/>
<gene>
    <name evidence="2" type="ORF">SAMN05444168_1289</name>
</gene>
<dbReference type="Proteomes" id="UP000184693">
    <property type="component" value="Unassembled WGS sequence"/>
</dbReference>
<sequence length="74" mass="7760">MALPAPPEASSPQSYPQAEETGPASIARPCVTLATCGARRSRARVPGFKGIMSDTPLMQRSPCPVLIVPPGETR</sequence>
<evidence type="ECO:0000313" key="2">
    <source>
        <dbReference type="EMBL" id="SIN90667.1"/>
    </source>
</evidence>
<evidence type="ECO:0000256" key="1">
    <source>
        <dbReference type="SAM" id="MobiDB-lite"/>
    </source>
</evidence>
<evidence type="ECO:0008006" key="4">
    <source>
        <dbReference type="Google" id="ProtNLM"/>
    </source>
</evidence>
<feature type="region of interest" description="Disordered" evidence="1">
    <location>
        <begin position="1"/>
        <end position="26"/>
    </location>
</feature>
<protein>
    <recommendedName>
        <fullName evidence="4">Universal stress protein family protein</fullName>
    </recommendedName>
</protein>
<organism evidence="2 3">
    <name type="scientific">Paraburkholderia phenazinium</name>
    <dbReference type="NCBI Taxonomy" id="60549"/>
    <lineage>
        <taxon>Bacteria</taxon>
        <taxon>Pseudomonadati</taxon>
        <taxon>Pseudomonadota</taxon>
        <taxon>Betaproteobacteria</taxon>
        <taxon>Burkholderiales</taxon>
        <taxon>Burkholderiaceae</taxon>
        <taxon>Paraburkholderia</taxon>
    </lineage>
</organism>
<evidence type="ECO:0000313" key="3">
    <source>
        <dbReference type="Proteomes" id="UP000184693"/>
    </source>
</evidence>